<keyword evidence="2" id="KW-0812">Transmembrane</keyword>
<keyword evidence="2" id="KW-1133">Transmembrane helix</keyword>
<evidence type="ECO:0000256" key="2">
    <source>
        <dbReference type="SAM" id="Phobius"/>
    </source>
</evidence>
<protein>
    <submittedName>
        <fullName evidence="3">Uncharacterized protein</fullName>
    </submittedName>
</protein>
<keyword evidence="2" id="KW-0472">Membrane</keyword>
<dbReference type="EMBL" id="GHES01046917">
    <property type="protein sequence ID" value="MPA77476.1"/>
    <property type="molecule type" value="Transcribed_RNA"/>
</dbReference>
<name>A0A5B7CBI6_DAVIN</name>
<reference evidence="3" key="1">
    <citation type="submission" date="2019-08" db="EMBL/GenBank/DDBJ databases">
        <title>Reference gene set and small RNA set construction with multiple tissues from Davidia involucrata Baill.</title>
        <authorList>
            <person name="Yang H."/>
            <person name="Zhou C."/>
            <person name="Li G."/>
            <person name="Wang J."/>
            <person name="Gao P."/>
            <person name="Wang M."/>
            <person name="Wang R."/>
            <person name="Zhao Y."/>
        </authorList>
    </citation>
    <scope>NUCLEOTIDE SEQUENCE</scope>
    <source>
        <tissue evidence="3">Mixed with DoveR01_LX</tissue>
    </source>
</reference>
<sequence>MCRTLCHVLVLKIGDYRKIDGKSTFEGEQNMLLCFLLFSEILKILILVFLFELHCFCYFVFEYMDLIQGNYTSKTSTGSKNRGCNGTKHEDEDNSDYRNVRPLRIKSGWSSRLDELERQPQELIEILLNLRAMVS</sequence>
<organism evidence="3">
    <name type="scientific">Davidia involucrata</name>
    <name type="common">Dove tree</name>
    <dbReference type="NCBI Taxonomy" id="16924"/>
    <lineage>
        <taxon>Eukaryota</taxon>
        <taxon>Viridiplantae</taxon>
        <taxon>Streptophyta</taxon>
        <taxon>Embryophyta</taxon>
        <taxon>Tracheophyta</taxon>
        <taxon>Spermatophyta</taxon>
        <taxon>Magnoliopsida</taxon>
        <taxon>eudicotyledons</taxon>
        <taxon>Gunneridae</taxon>
        <taxon>Pentapetalae</taxon>
        <taxon>asterids</taxon>
        <taxon>Cornales</taxon>
        <taxon>Nyssaceae</taxon>
        <taxon>Davidia</taxon>
    </lineage>
</organism>
<evidence type="ECO:0000313" key="3">
    <source>
        <dbReference type="EMBL" id="MPA77476.1"/>
    </source>
</evidence>
<feature type="transmembrane region" description="Helical" evidence="2">
    <location>
        <begin position="41"/>
        <end position="61"/>
    </location>
</feature>
<feature type="compositionally biased region" description="Polar residues" evidence="1">
    <location>
        <begin position="74"/>
        <end position="84"/>
    </location>
</feature>
<dbReference type="AlphaFoldDB" id="A0A5B7CBI6"/>
<accession>A0A5B7CBI6</accession>
<evidence type="ECO:0000256" key="1">
    <source>
        <dbReference type="SAM" id="MobiDB-lite"/>
    </source>
</evidence>
<feature type="region of interest" description="Disordered" evidence="1">
    <location>
        <begin position="74"/>
        <end position="95"/>
    </location>
</feature>
<gene>
    <name evidence="3" type="ORF">Din_046917</name>
</gene>
<proteinExistence type="predicted"/>